<evidence type="ECO:0000313" key="1">
    <source>
        <dbReference type="EMBL" id="MBB4701350.1"/>
    </source>
</evidence>
<dbReference type="AlphaFoldDB" id="A0A7W7GA49"/>
<dbReference type="RefSeq" id="WP_184880386.1">
    <property type="nucleotide sequence ID" value="NZ_BOOV01000027.1"/>
</dbReference>
<proteinExistence type="predicted"/>
<comment type="caution">
    <text evidence="1">The sequence shown here is derived from an EMBL/GenBank/DDBJ whole genome shotgun (WGS) entry which is preliminary data.</text>
</comment>
<gene>
    <name evidence="1" type="ORF">BJ982_002894</name>
</gene>
<accession>A0A7W7GA49</accession>
<dbReference type="Proteomes" id="UP000542210">
    <property type="component" value="Unassembled WGS sequence"/>
</dbReference>
<dbReference type="EMBL" id="JACHND010000001">
    <property type="protein sequence ID" value="MBB4701350.1"/>
    <property type="molecule type" value="Genomic_DNA"/>
</dbReference>
<evidence type="ECO:0000313" key="2">
    <source>
        <dbReference type="Proteomes" id="UP000542210"/>
    </source>
</evidence>
<dbReference type="PANTHER" id="PTHR39550:SF1">
    <property type="entry name" value="SLL0658 PROTEIN"/>
    <property type="match status" value="1"/>
</dbReference>
<dbReference type="InterPro" id="IPR021799">
    <property type="entry name" value="PIN-like_prokaryotic"/>
</dbReference>
<dbReference type="PANTHER" id="PTHR39550">
    <property type="entry name" value="SLL0658 PROTEIN"/>
    <property type="match status" value="1"/>
</dbReference>
<organism evidence="1 2">
    <name type="scientific">Sphaerisporangium siamense</name>
    <dbReference type="NCBI Taxonomy" id="795645"/>
    <lineage>
        <taxon>Bacteria</taxon>
        <taxon>Bacillati</taxon>
        <taxon>Actinomycetota</taxon>
        <taxon>Actinomycetes</taxon>
        <taxon>Streptosporangiales</taxon>
        <taxon>Streptosporangiaceae</taxon>
        <taxon>Sphaerisporangium</taxon>
    </lineage>
</organism>
<dbReference type="Pfam" id="PF11848">
    <property type="entry name" value="DUF3368"/>
    <property type="match status" value="1"/>
</dbReference>
<name>A0A7W7GA49_9ACTN</name>
<keyword evidence="2" id="KW-1185">Reference proteome</keyword>
<reference evidence="1 2" key="1">
    <citation type="submission" date="2020-08" db="EMBL/GenBank/DDBJ databases">
        <title>Sequencing the genomes of 1000 actinobacteria strains.</title>
        <authorList>
            <person name="Klenk H.-P."/>
        </authorList>
    </citation>
    <scope>NUCLEOTIDE SEQUENCE [LARGE SCALE GENOMIC DNA]</scope>
    <source>
        <strain evidence="1 2">DSM 45784</strain>
    </source>
</reference>
<sequence length="178" mass="19291">MNAEEVLVFDTGPLSHFAINNWLGPLKAVVGTRRALIPDVVVQELQTGAVRHSGVAAVLTAPWIEKYQLCSTDELAAFGRFSALLVKKDRNWGEAGVLALASTMGAVAIVDDRAARKAAETHKIKNRPTLALLCDAIRQGLLTPTLVSELADDLLSSEYRLPFPRGQFVTWATENGLI</sequence>
<protein>
    <submittedName>
        <fullName evidence="1">Putative nucleic acid-binding protein</fullName>
    </submittedName>
</protein>